<feature type="transmembrane region" description="Helical" evidence="1">
    <location>
        <begin position="101"/>
        <end position="126"/>
    </location>
</feature>
<dbReference type="AlphaFoldDB" id="A0A317DZG2"/>
<organism evidence="2 3">
    <name type="scientific">Zavarzinia compransoris</name>
    <dbReference type="NCBI Taxonomy" id="1264899"/>
    <lineage>
        <taxon>Bacteria</taxon>
        <taxon>Pseudomonadati</taxon>
        <taxon>Pseudomonadota</taxon>
        <taxon>Alphaproteobacteria</taxon>
        <taxon>Rhodospirillales</taxon>
        <taxon>Zavarziniaceae</taxon>
        <taxon>Zavarzinia</taxon>
    </lineage>
</organism>
<comment type="caution">
    <text evidence="2">The sequence shown here is derived from an EMBL/GenBank/DDBJ whole genome shotgun (WGS) entry which is preliminary data.</text>
</comment>
<protein>
    <recommendedName>
        <fullName evidence="4">Major facilitator superfamily (MFS) profile domain-containing protein</fullName>
    </recommendedName>
</protein>
<feature type="transmembrane region" description="Helical" evidence="1">
    <location>
        <begin position="132"/>
        <end position="155"/>
    </location>
</feature>
<keyword evidence="1" id="KW-0472">Membrane</keyword>
<feature type="transmembrane region" description="Helical" evidence="1">
    <location>
        <begin position="31"/>
        <end position="55"/>
    </location>
</feature>
<keyword evidence="1" id="KW-0812">Transmembrane</keyword>
<evidence type="ECO:0000313" key="2">
    <source>
        <dbReference type="EMBL" id="PWR18275.1"/>
    </source>
</evidence>
<reference evidence="3" key="1">
    <citation type="submission" date="2018-05" db="EMBL/GenBank/DDBJ databases">
        <title>Zavarzinia sp. HR-AS.</title>
        <authorList>
            <person name="Lee Y."/>
            <person name="Jeon C.O."/>
        </authorList>
    </citation>
    <scope>NUCLEOTIDE SEQUENCE [LARGE SCALE GENOMIC DNA]</scope>
    <source>
        <strain evidence="3">DSM 1231</strain>
    </source>
</reference>
<dbReference type="RefSeq" id="WP_109922982.1">
    <property type="nucleotide sequence ID" value="NZ_QGLF01000006.1"/>
</dbReference>
<keyword evidence="3" id="KW-1185">Reference proteome</keyword>
<evidence type="ECO:0008006" key="4">
    <source>
        <dbReference type="Google" id="ProtNLM"/>
    </source>
</evidence>
<dbReference type="SUPFAM" id="SSF103473">
    <property type="entry name" value="MFS general substrate transporter"/>
    <property type="match status" value="1"/>
</dbReference>
<proteinExistence type="predicted"/>
<keyword evidence="1" id="KW-1133">Transmembrane helix</keyword>
<accession>A0A317DZG2</accession>
<feature type="transmembrane region" description="Helical" evidence="1">
    <location>
        <begin position="67"/>
        <end position="89"/>
    </location>
</feature>
<evidence type="ECO:0000256" key="1">
    <source>
        <dbReference type="SAM" id="Phobius"/>
    </source>
</evidence>
<dbReference type="Proteomes" id="UP000246077">
    <property type="component" value="Unassembled WGS sequence"/>
</dbReference>
<dbReference type="InterPro" id="IPR036259">
    <property type="entry name" value="MFS_trans_sf"/>
</dbReference>
<name>A0A317DZG2_9PROT</name>
<dbReference type="EMBL" id="QGLF01000006">
    <property type="protein sequence ID" value="PWR18275.1"/>
    <property type="molecule type" value="Genomic_DNA"/>
</dbReference>
<evidence type="ECO:0000313" key="3">
    <source>
        <dbReference type="Proteomes" id="UP000246077"/>
    </source>
</evidence>
<gene>
    <name evidence="2" type="ORF">DKG75_20100</name>
</gene>
<sequence length="175" mass="18265">MAPETRRGAAGAAVSGVVEYVVTVRGWHSGYFGLAGGILLLKPALLLAYTAYIFAMNGYFLLFLTDAIFYAFVVIFGLAYSAPLVLFPVVTGQLFGMRQFVTIDATLCVAATVIGASGGVISGWVADVTGSFAFGFLLSAVLLAAVIPVQGWAVVRRRPVIEGHFGEGGAKVPAP</sequence>